<dbReference type="AlphaFoldDB" id="A0A1Y1W1X1"/>
<gene>
    <name evidence="8" type="ORF">DL89DRAFT_259393</name>
</gene>
<evidence type="ECO:0000313" key="8">
    <source>
        <dbReference type="EMBL" id="ORX67521.1"/>
    </source>
</evidence>
<sequence>MPALFKVLVLAGMLVGGALNTIILKYQNKTCIAHCSPEDPAPPEFFTQPILQTTGMLVGEIVSFMLSVLYNQFAQGRAEMNTADETTRLLVPRARHKAPLRGTYRLLLGFPAICDTTSTTMLFLILVYIPTSIMNILRGLSIIFASIFAAKFLGRRLTLVQCISLALVFAGIFFSTLPDLLDNSRVEGCAYDARSLILGVTLVLVSQLLSAFQYISEDIILERFSVAPVEVAGHEGFFGISTILLVLLPFYLTSQPTGFFDIVEAVRQVISHQRLWVSMLCFLMTQATASVCALLVIGFWGATARATIDQCRTLVVWAISMGLGWESFSAVQAAGFAAVVYGNFAYAGSVSLPFVRG</sequence>
<dbReference type="InterPro" id="IPR013657">
    <property type="entry name" value="SCL35B1-4/HUT1"/>
</dbReference>
<dbReference type="EMBL" id="MCFD01000012">
    <property type="protein sequence ID" value="ORX67521.1"/>
    <property type="molecule type" value="Genomic_DNA"/>
</dbReference>
<feature type="transmembrane region" description="Helical" evidence="7">
    <location>
        <begin position="157"/>
        <end position="176"/>
    </location>
</feature>
<evidence type="ECO:0000256" key="2">
    <source>
        <dbReference type="ARBA" id="ARBA00022448"/>
    </source>
</evidence>
<dbReference type="GO" id="GO:0016020">
    <property type="term" value="C:membrane"/>
    <property type="evidence" value="ECO:0007669"/>
    <property type="project" value="UniProtKB-SubCell"/>
</dbReference>
<evidence type="ECO:0000256" key="7">
    <source>
        <dbReference type="SAM" id="Phobius"/>
    </source>
</evidence>
<dbReference type="SUPFAM" id="SSF103481">
    <property type="entry name" value="Multidrug resistance efflux transporter EmrE"/>
    <property type="match status" value="1"/>
</dbReference>
<name>A0A1Y1W1X1_9FUNG</name>
<feature type="transmembrane region" description="Helical" evidence="7">
    <location>
        <begin position="7"/>
        <end position="26"/>
    </location>
</feature>
<proteinExistence type="predicted"/>
<evidence type="ECO:0000313" key="9">
    <source>
        <dbReference type="Proteomes" id="UP000193922"/>
    </source>
</evidence>
<accession>A0A1Y1W1X1</accession>
<keyword evidence="2" id="KW-0813">Transport</keyword>
<dbReference type="PANTHER" id="PTHR13146:SF0">
    <property type="entry name" value="SOLUTE CARRIER FAMILY 35 MEMBER F6"/>
    <property type="match status" value="1"/>
</dbReference>
<comment type="subcellular location">
    <subcellularLocation>
        <location evidence="1">Membrane</location>
        <topology evidence="1">Multi-pass membrane protein</topology>
    </subcellularLocation>
</comment>
<dbReference type="GO" id="GO:0055085">
    <property type="term" value="P:transmembrane transport"/>
    <property type="evidence" value="ECO:0007669"/>
    <property type="project" value="InterPro"/>
</dbReference>
<feature type="transmembrane region" description="Helical" evidence="7">
    <location>
        <begin position="236"/>
        <end position="254"/>
    </location>
</feature>
<keyword evidence="6 7" id="KW-0472">Membrane</keyword>
<evidence type="ECO:0000256" key="1">
    <source>
        <dbReference type="ARBA" id="ARBA00004141"/>
    </source>
</evidence>
<dbReference type="GeneID" id="63802332"/>
<protein>
    <recommendedName>
        <fullName evidence="10">Integral membrane protein</fullName>
    </recommendedName>
</protein>
<comment type="caution">
    <text evidence="8">The sequence shown here is derived from an EMBL/GenBank/DDBJ whole genome shotgun (WGS) entry which is preliminary data.</text>
</comment>
<dbReference type="STRING" id="61395.A0A1Y1W1X1"/>
<keyword evidence="9" id="KW-1185">Reference proteome</keyword>
<reference evidence="8 9" key="1">
    <citation type="submission" date="2016-07" db="EMBL/GenBank/DDBJ databases">
        <title>Pervasive Adenine N6-methylation of Active Genes in Fungi.</title>
        <authorList>
            <consortium name="DOE Joint Genome Institute"/>
            <person name="Mondo S.J."/>
            <person name="Dannebaum R.O."/>
            <person name="Kuo R.C."/>
            <person name="Labutti K."/>
            <person name="Haridas S."/>
            <person name="Kuo A."/>
            <person name="Salamov A."/>
            <person name="Ahrendt S.R."/>
            <person name="Lipzen A."/>
            <person name="Sullivan W."/>
            <person name="Andreopoulos W.B."/>
            <person name="Clum A."/>
            <person name="Lindquist E."/>
            <person name="Daum C."/>
            <person name="Ramamoorthy G.K."/>
            <person name="Gryganskyi A."/>
            <person name="Culley D."/>
            <person name="Magnuson J.K."/>
            <person name="James T.Y."/>
            <person name="O'Malley M.A."/>
            <person name="Stajich J.E."/>
            <person name="Spatafora J.W."/>
            <person name="Visel A."/>
            <person name="Grigoriev I.V."/>
        </authorList>
    </citation>
    <scope>NUCLEOTIDE SEQUENCE [LARGE SCALE GENOMIC DNA]</scope>
    <source>
        <strain evidence="8 9">ATCC 12442</strain>
    </source>
</reference>
<keyword evidence="3" id="KW-0762">Sugar transport</keyword>
<keyword evidence="5 7" id="KW-1133">Transmembrane helix</keyword>
<feature type="transmembrane region" description="Helical" evidence="7">
    <location>
        <begin position="133"/>
        <end position="150"/>
    </location>
</feature>
<dbReference type="OrthoDB" id="29773at2759"/>
<feature type="transmembrane region" description="Helical" evidence="7">
    <location>
        <begin position="196"/>
        <end position="215"/>
    </location>
</feature>
<evidence type="ECO:0008006" key="10">
    <source>
        <dbReference type="Google" id="ProtNLM"/>
    </source>
</evidence>
<keyword evidence="4 7" id="KW-0812">Transmembrane</keyword>
<dbReference type="RefSeq" id="XP_040741408.1">
    <property type="nucleotide sequence ID" value="XM_040885684.1"/>
</dbReference>
<dbReference type="InterPro" id="IPR037185">
    <property type="entry name" value="EmrE-like"/>
</dbReference>
<dbReference type="PANTHER" id="PTHR13146">
    <property type="match status" value="1"/>
</dbReference>
<organism evidence="8 9">
    <name type="scientific">Linderina pennispora</name>
    <dbReference type="NCBI Taxonomy" id="61395"/>
    <lineage>
        <taxon>Eukaryota</taxon>
        <taxon>Fungi</taxon>
        <taxon>Fungi incertae sedis</taxon>
        <taxon>Zoopagomycota</taxon>
        <taxon>Kickxellomycotina</taxon>
        <taxon>Kickxellomycetes</taxon>
        <taxon>Kickxellales</taxon>
        <taxon>Kickxellaceae</taxon>
        <taxon>Linderina</taxon>
    </lineage>
</organism>
<feature type="transmembrane region" description="Helical" evidence="7">
    <location>
        <begin position="274"/>
        <end position="302"/>
    </location>
</feature>
<dbReference type="Pfam" id="PF08449">
    <property type="entry name" value="UAA"/>
    <property type="match status" value="1"/>
</dbReference>
<feature type="transmembrane region" description="Helical" evidence="7">
    <location>
        <begin position="46"/>
        <end position="70"/>
    </location>
</feature>
<evidence type="ECO:0000256" key="3">
    <source>
        <dbReference type="ARBA" id="ARBA00022597"/>
    </source>
</evidence>
<evidence type="ECO:0000256" key="6">
    <source>
        <dbReference type="ARBA" id="ARBA00023136"/>
    </source>
</evidence>
<dbReference type="Gene3D" id="1.10.3730.20">
    <property type="match status" value="1"/>
</dbReference>
<evidence type="ECO:0000256" key="5">
    <source>
        <dbReference type="ARBA" id="ARBA00022989"/>
    </source>
</evidence>
<evidence type="ECO:0000256" key="4">
    <source>
        <dbReference type="ARBA" id="ARBA00022692"/>
    </source>
</evidence>
<dbReference type="Proteomes" id="UP000193922">
    <property type="component" value="Unassembled WGS sequence"/>
</dbReference>